<evidence type="ECO:0000313" key="5">
    <source>
        <dbReference type="Proteomes" id="UP001153737"/>
    </source>
</evidence>
<dbReference type="OrthoDB" id="2386367at2759"/>
<feature type="compositionally biased region" description="Basic residues" evidence="2">
    <location>
        <begin position="645"/>
        <end position="655"/>
    </location>
</feature>
<dbReference type="InterPro" id="IPR027417">
    <property type="entry name" value="P-loop_NTPase"/>
</dbReference>
<dbReference type="AlphaFoldDB" id="A0A9N9SHG3"/>
<feature type="non-terminal residue" evidence="4">
    <location>
        <position position="1"/>
    </location>
</feature>
<feature type="region of interest" description="Disordered" evidence="2">
    <location>
        <begin position="728"/>
        <end position="831"/>
    </location>
</feature>
<feature type="compositionally biased region" description="Basic and acidic residues" evidence="2">
    <location>
        <begin position="760"/>
        <end position="770"/>
    </location>
</feature>
<feature type="compositionally biased region" description="Acidic residues" evidence="2">
    <location>
        <begin position="738"/>
        <end position="759"/>
    </location>
</feature>
<dbReference type="EMBL" id="OU896721">
    <property type="protein sequence ID" value="CAG9817267.1"/>
    <property type="molecule type" value="Genomic_DNA"/>
</dbReference>
<feature type="region of interest" description="Disordered" evidence="2">
    <location>
        <begin position="848"/>
        <end position="881"/>
    </location>
</feature>
<evidence type="ECO:0000313" key="4">
    <source>
        <dbReference type="EMBL" id="CAG9817267.1"/>
    </source>
</evidence>
<evidence type="ECO:0000256" key="2">
    <source>
        <dbReference type="SAM" id="MobiDB-lite"/>
    </source>
</evidence>
<dbReference type="Gene3D" id="3.40.50.300">
    <property type="entry name" value="P-loop containing nucleotide triphosphate hydrolases"/>
    <property type="match status" value="1"/>
</dbReference>
<proteinExistence type="predicted"/>
<evidence type="ECO:0000259" key="3">
    <source>
        <dbReference type="Pfam" id="PF26633"/>
    </source>
</evidence>
<evidence type="ECO:0000256" key="1">
    <source>
        <dbReference type="SAM" id="Coils"/>
    </source>
</evidence>
<dbReference type="Pfam" id="PF26633">
    <property type="entry name" value="DUF8206"/>
    <property type="match status" value="1"/>
</dbReference>
<name>A0A9N9SHG3_PHACE</name>
<feature type="region of interest" description="Disordered" evidence="2">
    <location>
        <begin position="631"/>
        <end position="681"/>
    </location>
</feature>
<feature type="compositionally biased region" description="Basic and acidic residues" evidence="2">
    <location>
        <begin position="631"/>
        <end position="644"/>
    </location>
</feature>
<feature type="coiled-coil region" evidence="1">
    <location>
        <begin position="470"/>
        <end position="497"/>
    </location>
</feature>
<keyword evidence="5" id="KW-1185">Reference proteome</keyword>
<organism evidence="4 5">
    <name type="scientific">Phaedon cochleariae</name>
    <name type="common">Mustard beetle</name>
    <dbReference type="NCBI Taxonomy" id="80249"/>
    <lineage>
        <taxon>Eukaryota</taxon>
        <taxon>Metazoa</taxon>
        <taxon>Ecdysozoa</taxon>
        <taxon>Arthropoda</taxon>
        <taxon>Hexapoda</taxon>
        <taxon>Insecta</taxon>
        <taxon>Pterygota</taxon>
        <taxon>Neoptera</taxon>
        <taxon>Endopterygota</taxon>
        <taxon>Coleoptera</taxon>
        <taxon>Polyphaga</taxon>
        <taxon>Cucujiformia</taxon>
        <taxon>Chrysomeloidea</taxon>
        <taxon>Chrysomelidae</taxon>
        <taxon>Chrysomelinae</taxon>
        <taxon>Chrysomelini</taxon>
        <taxon>Phaedon</taxon>
    </lineage>
</organism>
<protein>
    <recommendedName>
        <fullName evidence="3">DUF8206 domain-containing protein</fullName>
    </recommendedName>
</protein>
<sequence>MVPRETSRELLNENNKQNPKMAMNYVSGLINKVKNLGMTESTEINVLLLGETGVGKSTFINSVANYLTYEDLEDAEKEKLLVLIPTAFTMLDIDGKSHTINTGDSDKNEFLSVGASATQDVKTYVFPIKDGKAKLRLIDTPGMGDTRGIEQDHENSENILTYIGQLRELHAICFLFKPNQSRNTVFFKYCMAQILSRLDKSASRNIIFVFTNTRGSDYGPGETISLLKKEIELIKKNPPHAEIPIERNIFCFDNEAFKYLAAVKHGLQFKTSIRERNLESWWNSVEQCYKIIDYIVGDANNPALEPHHVQSTNAINEARRMINQLAQPLAEISQNISQNMHELRKHEAILKMDHDSLDEFRNKLYIPTIALILVEMDKPATVCTDTKCAEVHQKNGRNIWHYKQRCHDPCYLSNVTRETIGAPELMNCAAMSGSNECKECGCDYRVHQHIYYTTEVKDIQEVDHNVEKNINDKTKMVEEAEKLIKSITTKKEELDTEHHIIVTTCARFAHFLQSNAITPFNDSYKEYIEYLINREQSMGKFCDTVTVENLRKLLREYLETKKAFDEALKLGPSGSAVTPREINASIQELFKLKHNGKNIKDLYECQKKSRAKEFSNTEYFHDIVLRKWKEKMEKNNDKKGQDKKAAKKNNKRRNAKQQFDKNTRQGVGLKKSDQITGPGIFEGAKQGSVLLMDGPPPYQRYQYAESQGHYASYGRRSPRVQIVPLDPYVPEHRKHNEPEEDEDDNDEDEDEIEDEESSDDTNKTIDEPIKSHPSRSPYFSQPGNPYYPPYYPHRSEAYGEPPSTNAHMNVNKADESVKPPPSRDPYYLPHANPYYPPHANPYYPPYFPPRPEIYDEPPSANGNINVNKPDGSAKPHPPRDPYYYPPHANPYYSPYANPYYPPYYPPRLGMNGEHYPPHAEPIYAAVYPPYHPLGNERYREVSVNGNKEHVKTVNKPDESIKPGDFLRDPYYPSNANPYYPPHYSYYPLGPERYGEVPVNRNNELVNKPDDLDELVKVLNTPYKLAKSVSEPDQLVKSISEPNELVKSVNNVDELNKTDERVKTVKKPDELVKTVSEPDELVKTVSEPDELVKTVNKPDELVKTVSEPGEPVETVNTPDDLVKAVNKPDELVNTVSEPDE</sequence>
<dbReference type="SUPFAM" id="SSF52540">
    <property type="entry name" value="P-loop containing nucleoside triphosphate hydrolases"/>
    <property type="match status" value="1"/>
</dbReference>
<dbReference type="Proteomes" id="UP001153737">
    <property type="component" value="Chromosome 15"/>
</dbReference>
<reference evidence="4" key="1">
    <citation type="submission" date="2022-01" db="EMBL/GenBank/DDBJ databases">
        <authorList>
            <person name="King R."/>
        </authorList>
    </citation>
    <scope>NUCLEOTIDE SEQUENCE</scope>
</reference>
<dbReference type="PANTHER" id="PTHR32046">
    <property type="entry name" value="G DOMAIN-CONTAINING PROTEIN"/>
    <property type="match status" value="1"/>
</dbReference>
<keyword evidence="1" id="KW-0175">Coiled coil</keyword>
<dbReference type="InterPro" id="IPR025662">
    <property type="entry name" value="Sigma_54_int_dom_ATP-bd_1"/>
</dbReference>
<dbReference type="InterPro" id="IPR058519">
    <property type="entry name" value="DUF8206"/>
</dbReference>
<reference evidence="4" key="2">
    <citation type="submission" date="2022-10" db="EMBL/GenBank/DDBJ databases">
        <authorList>
            <consortium name="ENA_rothamsted_submissions"/>
            <consortium name="culmorum"/>
            <person name="King R."/>
        </authorList>
    </citation>
    <scope>NUCLEOTIDE SEQUENCE</scope>
</reference>
<dbReference type="PROSITE" id="PS00675">
    <property type="entry name" value="SIGMA54_INTERACT_1"/>
    <property type="match status" value="1"/>
</dbReference>
<dbReference type="CDD" id="cd00882">
    <property type="entry name" value="Ras_like_GTPase"/>
    <property type="match status" value="1"/>
</dbReference>
<accession>A0A9N9SHG3</accession>
<feature type="domain" description="DUF8206" evidence="3">
    <location>
        <begin position="376"/>
        <end position="452"/>
    </location>
</feature>
<gene>
    <name evidence="4" type="ORF">PHAECO_LOCUS4948</name>
</gene>
<dbReference type="PANTHER" id="PTHR32046:SF11">
    <property type="entry name" value="IMMUNE-ASSOCIATED NUCLEOTIDE-BINDING PROTEIN 10-LIKE"/>
    <property type="match status" value="1"/>
</dbReference>